<proteinExistence type="predicted"/>
<name>A0ABT2P1M8_9GAMM</name>
<dbReference type="Pfam" id="PF11017">
    <property type="entry name" value="DUF2855"/>
    <property type="match status" value="1"/>
</dbReference>
<comment type="caution">
    <text evidence="1">The sequence shown here is derived from an EMBL/GenBank/DDBJ whole genome shotgun (WGS) entry which is preliminary data.</text>
</comment>
<dbReference type="InterPro" id="IPR021276">
    <property type="entry name" value="DUF2855"/>
</dbReference>
<dbReference type="Proteomes" id="UP001431192">
    <property type="component" value="Unassembled WGS sequence"/>
</dbReference>
<gene>
    <name evidence="1" type="ORF">N4T56_08595</name>
</gene>
<accession>A0ABT2P1M8</accession>
<evidence type="ECO:0000313" key="2">
    <source>
        <dbReference type="Proteomes" id="UP001431192"/>
    </source>
</evidence>
<organism evidence="1 2">
    <name type="scientific">Shewanella phaeophyticola</name>
    <dbReference type="NCBI Taxonomy" id="2978345"/>
    <lineage>
        <taxon>Bacteria</taxon>
        <taxon>Pseudomonadati</taxon>
        <taxon>Pseudomonadota</taxon>
        <taxon>Gammaproteobacteria</taxon>
        <taxon>Alteromonadales</taxon>
        <taxon>Shewanellaceae</taxon>
        <taxon>Shewanella</taxon>
    </lineage>
</organism>
<reference evidence="1" key="1">
    <citation type="submission" date="2022-09" db="EMBL/GenBank/DDBJ databases">
        <title>Shewanella sp. KJ10-1 sp.nov, isolated from marine algae.</title>
        <authorList>
            <person name="Butt M."/>
            <person name="Lee J.K."/>
            <person name="Kim J.M."/>
            <person name="Choi D.G."/>
        </authorList>
    </citation>
    <scope>NUCLEOTIDE SEQUENCE</scope>
    <source>
        <strain evidence="1">KJ10-1</strain>
    </source>
</reference>
<dbReference type="EMBL" id="JAODOQ010000001">
    <property type="protein sequence ID" value="MCT8986528.1"/>
    <property type="molecule type" value="Genomic_DNA"/>
</dbReference>
<keyword evidence="2" id="KW-1185">Reference proteome</keyword>
<evidence type="ECO:0000313" key="1">
    <source>
        <dbReference type="EMBL" id="MCT8986528.1"/>
    </source>
</evidence>
<sequence length="376" mass="41915">MTEIEQDQIRACVFEVEKQNLSTTRIIDLSVSAPLAHNEVLLRIDTFALTANNISYGITGDALGYWHFFPSSKPQHWGRLPVMGYAEVIASKHDQVLIGERVWGFMPMATHFIVLAGQVNQGGFSDISPCREGLSPVYSKFDRVSANPFYQPQNEDYDILLRGLFTTSWLVDDFMCDNQYFDAEQYLITSASSKTSIALAFNIKQRGERPAIGITSEANIAFVESLNCYDKVISYQRIQDLANNVSSILVDMAGGKTTLATIHHHFVDKLKYSCRIGATQHHDIELNQTAQSTQLPGATPTFFFAPTQLKKRTLDWGAGETMKQMSLALLQYIAFCKSVISIKHTHQLDNLNDVYQSVLAGSAEASIGQIILPNKS</sequence>
<protein>
    <submittedName>
        <fullName evidence="1">DUF2855 family protein</fullName>
    </submittedName>
</protein>
<dbReference type="RefSeq" id="WP_261732921.1">
    <property type="nucleotide sequence ID" value="NZ_JAODOQ010000001.1"/>
</dbReference>